<dbReference type="AlphaFoldDB" id="A0A1G6YKI1"/>
<organism evidence="2 3">
    <name type="scientific">Riemerella columbipharyngis</name>
    <dbReference type="NCBI Taxonomy" id="1071918"/>
    <lineage>
        <taxon>Bacteria</taxon>
        <taxon>Pseudomonadati</taxon>
        <taxon>Bacteroidota</taxon>
        <taxon>Flavobacteriia</taxon>
        <taxon>Flavobacteriales</taxon>
        <taxon>Weeksellaceae</taxon>
        <taxon>Riemerella</taxon>
    </lineage>
</organism>
<sequence length="205" mass="21564">MKKLFLVGALALFGAMSAQEYKPMAGDVTTEFGLAGGLLNTSVSLPDQGFGVGPMIKARYFKTDDVAYRMGVVVSNTNESNDNEDSSSNGFALGLSFGAEKHFKGTERLSPYVGGDFILGFASTSSEAGNVKTTGPNGFGLGVRGVFGADYYFAKRVYLGVEAGLGLLYSTTGSTRVDSKEVSKGTSTFKIVPDMVTGVRLGYAF</sequence>
<dbReference type="OrthoDB" id="965683at2"/>
<protein>
    <recommendedName>
        <fullName evidence="4">Outer membrane protein beta-barrel domain-containing protein</fullName>
    </recommendedName>
</protein>
<dbReference type="Gene3D" id="2.40.160.20">
    <property type="match status" value="1"/>
</dbReference>
<keyword evidence="3" id="KW-1185">Reference proteome</keyword>
<evidence type="ECO:0000256" key="1">
    <source>
        <dbReference type="SAM" id="SignalP"/>
    </source>
</evidence>
<evidence type="ECO:0000313" key="3">
    <source>
        <dbReference type="Proteomes" id="UP000198517"/>
    </source>
</evidence>
<feature type="chain" id="PRO_5011562897" description="Outer membrane protein beta-barrel domain-containing protein" evidence="1">
    <location>
        <begin position="19"/>
        <end position="205"/>
    </location>
</feature>
<reference evidence="2 3" key="1">
    <citation type="submission" date="2016-10" db="EMBL/GenBank/DDBJ databases">
        <authorList>
            <person name="de Groot N.N."/>
        </authorList>
    </citation>
    <scope>NUCLEOTIDE SEQUENCE [LARGE SCALE GENOMIC DNA]</scope>
    <source>
        <strain evidence="2 3">DSM 24015</strain>
    </source>
</reference>
<evidence type="ECO:0000313" key="2">
    <source>
        <dbReference type="EMBL" id="SDD90812.1"/>
    </source>
</evidence>
<dbReference type="SUPFAM" id="SSF56925">
    <property type="entry name" value="OMPA-like"/>
    <property type="match status" value="1"/>
</dbReference>
<dbReference type="RefSeq" id="WP_092735633.1">
    <property type="nucleotide sequence ID" value="NZ_FNAS01000001.1"/>
</dbReference>
<feature type="signal peptide" evidence="1">
    <location>
        <begin position="1"/>
        <end position="18"/>
    </location>
</feature>
<keyword evidence="1" id="KW-0732">Signal</keyword>
<accession>A0A1G6YKI1</accession>
<gene>
    <name evidence="2" type="ORF">SAMN05421544_101191</name>
</gene>
<dbReference type="Proteomes" id="UP000198517">
    <property type="component" value="Unassembled WGS sequence"/>
</dbReference>
<evidence type="ECO:0008006" key="4">
    <source>
        <dbReference type="Google" id="ProtNLM"/>
    </source>
</evidence>
<dbReference type="InterPro" id="IPR011250">
    <property type="entry name" value="OMP/PagP_B-barrel"/>
</dbReference>
<name>A0A1G6YKI1_9FLAO</name>
<proteinExistence type="predicted"/>
<dbReference type="EMBL" id="FNAS01000001">
    <property type="protein sequence ID" value="SDD90812.1"/>
    <property type="molecule type" value="Genomic_DNA"/>
</dbReference>